<organism evidence="7 8">
    <name type="scientific">Streptomyces tropicalis</name>
    <dbReference type="NCBI Taxonomy" id="3034234"/>
    <lineage>
        <taxon>Bacteria</taxon>
        <taxon>Bacillati</taxon>
        <taxon>Actinomycetota</taxon>
        <taxon>Actinomycetes</taxon>
        <taxon>Kitasatosporales</taxon>
        <taxon>Streptomycetaceae</taxon>
        <taxon>Streptomyces</taxon>
    </lineage>
</organism>
<dbReference type="InterPro" id="IPR004307">
    <property type="entry name" value="TspO_MBR"/>
</dbReference>
<comment type="similarity">
    <text evidence="2">Belongs to the TspO/BZRP family.</text>
</comment>
<accession>A0ABT6A2J4</accession>
<dbReference type="EMBL" id="JARJBB010000004">
    <property type="protein sequence ID" value="MDF3298869.1"/>
    <property type="molecule type" value="Genomic_DNA"/>
</dbReference>
<evidence type="ECO:0000256" key="6">
    <source>
        <dbReference type="SAM" id="Phobius"/>
    </source>
</evidence>
<evidence type="ECO:0000313" key="8">
    <source>
        <dbReference type="Proteomes" id="UP001221150"/>
    </source>
</evidence>
<sequence>MRIISERTQPGRRAAWTAGAVAAVSLTAFAGARAVDADSDWYRSLDKPAWQPPSWAFGVVWTPLYASIAWSAGRALDRAGGRERTALAAGLAANLALNTAWNHLFFGRRSPLAGLIGTVLLDVSNAQLLRRTAATDRPAAAALVPYASWCLFATALNASLVRRNPAGRVGRLLAPAR</sequence>
<dbReference type="PIRSF" id="PIRSF005859">
    <property type="entry name" value="PBR"/>
    <property type="match status" value="1"/>
</dbReference>
<dbReference type="Proteomes" id="UP001221150">
    <property type="component" value="Unassembled WGS sequence"/>
</dbReference>
<dbReference type="Pfam" id="PF03073">
    <property type="entry name" value="TspO_MBR"/>
    <property type="match status" value="1"/>
</dbReference>
<feature type="transmembrane region" description="Helical" evidence="6">
    <location>
        <begin position="54"/>
        <end position="73"/>
    </location>
</feature>
<evidence type="ECO:0000256" key="3">
    <source>
        <dbReference type="ARBA" id="ARBA00022692"/>
    </source>
</evidence>
<dbReference type="PANTHER" id="PTHR10057:SF0">
    <property type="entry name" value="TRANSLOCATOR PROTEIN"/>
    <property type="match status" value="1"/>
</dbReference>
<keyword evidence="8" id="KW-1185">Reference proteome</keyword>
<comment type="caution">
    <text evidence="7">The sequence shown here is derived from an EMBL/GenBank/DDBJ whole genome shotgun (WGS) entry which is preliminary data.</text>
</comment>
<gene>
    <name evidence="7" type="ORF">P3H78_09535</name>
</gene>
<evidence type="ECO:0000313" key="7">
    <source>
        <dbReference type="EMBL" id="MDF3298869.1"/>
    </source>
</evidence>
<dbReference type="CDD" id="cd15904">
    <property type="entry name" value="TSPO_MBR"/>
    <property type="match status" value="1"/>
</dbReference>
<protein>
    <submittedName>
        <fullName evidence="7">Tryptophan-rich sensory protein</fullName>
    </submittedName>
</protein>
<reference evidence="7 8" key="1">
    <citation type="submission" date="2023-03" db="EMBL/GenBank/DDBJ databases">
        <title>Draft genome sequence of Streptomyces sp. K1PA1 isolated from peat swamp forest in Thailand.</title>
        <authorList>
            <person name="Klaysubun C."/>
            <person name="Duangmal K."/>
        </authorList>
    </citation>
    <scope>NUCLEOTIDE SEQUENCE [LARGE SCALE GENOMIC DNA]</scope>
    <source>
        <strain evidence="7 8">K1PA1</strain>
    </source>
</reference>
<keyword evidence="5 6" id="KW-0472">Membrane</keyword>
<feature type="transmembrane region" description="Helical" evidence="6">
    <location>
        <begin position="85"/>
        <end position="106"/>
    </location>
</feature>
<keyword evidence="3 6" id="KW-0812">Transmembrane</keyword>
<evidence type="ECO:0000256" key="1">
    <source>
        <dbReference type="ARBA" id="ARBA00004141"/>
    </source>
</evidence>
<proteinExistence type="inferred from homology"/>
<dbReference type="RefSeq" id="WP_276108427.1">
    <property type="nucleotide sequence ID" value="NZ_JARJBB010000004.1"/>
</dbReference>
<keyword evidence="4 6" id="KW-1133">Transmembrane helix</keyword>
<evidence type="ECO:0000256" key="4">
    <source>
        <dbReference type="ARBA" id="ARBA00022989"/>
    </source>
</evidence>
<feature type="transmembrane region" description="Helical" evidence="6">
    <location>
        <begin position="139"/>
        <end position="161"/>
    </location>
</feature>
<dbReference type="PANTHER" id="PTHR10057">
    <property type="entry name" value="PERIPHERAL-TYPE BENZODIAZEPINE RECEPTOR"/>
    <property type="match status" value="1"/>
</dbReference>
<dbReference type="InterPro" id="IPR038330">
    <property type="entry name" value="TspO/MBR-related_sf"/>
</dbReference>
<evidence type="ECO:0000256" key="2">
    <source>
        <dbReference type="ARBA" id="ARBA00007524"/>
    </source>
</evidence>
<dbReference type="Gene3D" id="1.20.1260.100">
    <property type="entry name" value="TspO/MBR protein"/>
    <property type="match status" value="1"/>
</dbReference>
<name>A0ABT6A2J4_9ACTN</name>
<evidence type="ECO:0000256" key="5">
    <source>
        <dbReference type="ARBA" id="ARBA00023136"/>
    </source>
</evidence>
<comment type="subcellular location">
    <subcellularLocation>
        <location evidence="1">Membrane</location>
        <topology evidence="1">Multi-pass membrane protein</topology>
    </subcellularLocation>
</comment>